<evidence type="ECO:0000313" key="2">
    <source>
        <dbReference type="EMBL" id="GAA0155211.1"/>
    </source>
</evidence>
<evidence type="ECO:0000313" key="3">
    <source>
        <dbReference type="Proteomes" id="UP001454036"/>
    </source>
</evidence>
<keyword evidence="1" id="KW-0472">Membrane</keyword>
<evidence type="ECO:0000256" key="1">
    <source>
        <dbReference type="SAM" id="Phobius"/>
    </source>
</evidence>
<feature type="transmembrane region" description="Helical" evidence="1">
    <location>
        <begin position="186"/>
        <end position="208"/>
    </location>
</feature>
<dbReference type="Proteomes" id="UP001454036">
    <property type="component" value="Unassembled WGS sequence"/>
</dbReference>
<proteinExistence type="predicted"/>
<dbReference type="AlphaFoldDB" id="A0AAV3PWZ7"/>
<comment type="caution">
    <text evidence="2">The sequence shown here is derived from an EMBL/GenBank/DDBJ whole genome shotgun (WGS) entry which is preliminary data.</text>
</comment>
<reference evidence="2 3" key="1">
    <citation type="submission" date="2024-01" db="EMBL/GenBank/DDBJ databases">
        <title>The complete chloroplast genome sequence of Lithospermum erythrorhizon: insights into the phylogenetic relationship among Boraginaceae species and the maternal lineages of purple gromwells.</title>
        <authorList>
            <person name="Okada T."/>
            <person name="Watanabe K."/>
        </authorList>
    </citation>
    <scope>NUCLEOTIDE SEQUENCE [LARGE SCALE GENOMIC DNA]</scope>
</reference>
<protein>
    <submittedName>
        <fullName evidence="2">Uncharacterized protein</fullName>
    </submittedName>
</protein>
<keyword evidence="1" id="KW-1133">Transmembrane helix</keyword>
<dbReference type="EMBL" id="BAABME010002570">
    <property type="protein sequence ID" value="GAA0155211.1"/>
    <property type="molecule type" value="Genomic_DNA"/>
</dbReference>
<accession>A0AAV3PWZ7</accession>
<keyword evidence="3" id="KW-1185">Reference proteome</keyword>
<feature type="transmembrane region" description="Helical" evidence="1">
    <location>
        <begin position="13"/>
        <end position="37"/>
    </location>
</feature>
<sequence length="234" mass="26076">MAGVGPAQLTPNMWISIIGFYSVCLLAGVTPTAEFFLTSFSHRTQKDTFLYITERMDMKGFYKAFPSKVEPDSSRPYFFYLMGDGLPLDVPLGFVTHPKSNPSLPRSPRHKADAHGFSSYSEGKPPMSVYFYTNPRVLMDTCLFPITDADPGVLEALRVSLCVPHHVPPSLPAAPVVTPTSVSLRYILYFAFNALLPSWVCEILFVQYDRSPTPEGTFLVPNSSPLLNRLLLLF</sequence>
<name>A0AAV3PWZ7_LITER</name>
<gene>
    <name evidence="2" type="ORF">LIER_12988</name>
</gene>
<keyword evidence="1" id="KW-0812">Transmembrane</keyword>
<organism evidence="2 3">
    <name type="scientific">Lithospermum erythrorhizon</name>
    <name type="common">Purple gromwell</name>
    <name type="synonym">Lithospermum officinale var. erythrorhizon</name>
    <dbReference type="NCBI Taxonomy" id="34254"/>
    <lineage>
        <taxon>Eukaryota</taxon>
        <taxon>Viridiplantae</taxon>
        <taxon>Streptophyta</taxon>
        <taxon>Embryophyta</taxon>
        <taxon>Tracheophyta</taxon>
        <taxon>Spermatophyta</taxon>
        <taxon>Magnoliopsida</taxon>
        <taxon>eudicotyledons</taxon>
        <taxon>Gunneridae</taxon>
        <taxon>Pentapetalae</taxon>
        <taxon>asterids</taxon>
        <taxon>lamiids</taxon>
        <taxon>Boraginales</taxon>
        <taxon>Boraginaceae</taxon>
        <taxon>Boraginoideae</taxon>
        <taxon>Lithospermeae</taxon>
        <taxon>Lithospermum</taxon>
    </lineage>
</organism>